<organism evidence="3 4">
    <name type="scientific">Desmophyllum pertusum</name>
    <dbReference type="NCBI Taxonomy" id="174260"/>
    <lineage>
        <taxon>Eukaryota</taxon>
        <taxon>Metazoa</taxon>
        <taxon>Cnidaria</taxon>
        <taxon>Anthozoa</taxon>
        <taxon>Hexacorallia</taxon>
        <taxon>Scleractinia</taxon>
        <taxon>Caryophylliina</taxon>
        <taxon>Caryophylliidae</taxon>
        <taxon>Desmophyllum</taxon>
    </lineage>
</organism>
<reference evidence="3" key="1">
    <citation type="submission" date="2023-01" db="EMBL/GenBank/DDBJ databases">
        <title>Genome assembly of the deep-sea coral Lophelia pertusa.</title>
        <authorList>
            <person name="Herrera S."/>
            <person name="Cordes E."/>
        </authorList>
    </citation>
    <scope>NUCLEOTIDE SEQUENCE</scope>
    <source>
        <strain evidence="3">USNM1676648</strain>
        <tissue evidence="3">Polyp</tissue>
    </source>
</reference>
<dbReference type="InterPro" id="IPR056681">
    <property type="entry name" value="DUF7779"/>
</dbReference>
<dbReference type="AlphaFoldDB" id="A0A9X0D091"/>
<dbReference type="PANTHER" id="PTHR35205">
    <property type="entry name" value="NB-ARC AND TPR DOMAIN PROTEIN"/>
    <property type="match status" value="1"/>
</dbReference>
<dbReference type="SUPFAM" id="SSF52540">
    <property type="entry name" value="P-loop containing nucleoside triphosphate hydrolases"/>
    <property type="match status" value="1"/>
</dbReference>
<keyword evidence="4" id="KW-1185">Reference proteome</keyword>
<dbReference type="InterPro" id="IPR027417">
    <property type="entry name" value="P-loop_NTPase"/>
</dbReference>
<proteinExistence type="predicted"/>
<dbReference type="PRINTS" id="PR00364">
    <property type="entry name" value="DISEASERSIST"/>
</dbReference>
<evidence type="ECO:0000313" key="4">
    <source>
        <dbReference type="Proteomes" id="UP001163046"/>
    </source>
</evidence>
<protein>
    <recommendedName>
        <fullName evidence="2">DUF7779 domain-containing protein</fullName>
    </recommendedName>
</protein>
<feature type="domain" description="DUF7779" evidence="2">
    <location>
        <begin position="590"/>
        <end position="674"/>
    </location>
</feature>
<dbReference type="GO" id="GO:0043531">
    <property type="term" value="F:ADP binding"/>
    <property type="evidence" value="ECO:0007669"/>
    <property type="project" value="InterPro"/>
</dbReference>
<dbReference type="PANTHER" id="PTHR35205:SF1">
    <property type="entry name" value="ZU5 DOMAIN-CONTAINING PROTEIN"/>
    <property type="match status" value="1"/>
</dbReference>
<comment type="caution">
    <text evidence="3">The sequence shown here is derived from an EMBL/GenBank/DDBJ whole genome shotgun (WGS) entry which is preliminary data.</text>
</comment>
<evidence type="ECO:0000313" key="3">
    <source>
        <dbReference type="EMBL" id="KAJ7380968.1"/>
    </source>
</evidence>
<dbReference type="EMBL" id="MU826351">
    <property type="protein sequence ID" value="KAJ7380968.1"/>
    <property type="molecule type" value="Genomic_DNA"/>
</dbReference>
<dbReference type="OrthoDB" id="6136658at2759"/>
<keyword evidence="1" id="KW-0175">Coiled coil</keyword>
<evidence type="ECO:0000256" key="1">
    <source>
        <dbReference type="SAM" id="Coils"/>
    </source>
</evidence>
<feature type="coiled-coil region" evidence="1">
    <location>
        <begin position="253"/>
        <end position="280"/>
    </location>
</feature>
<accession>A0A9X0D091</accession>
<dbReference type="Gene3D" id="3.40.50.300">
    <property type="entry name" value="P-loop containing nucleotide triphosphate hydrolases"/>
    <property type="match status" value="1"/>
</dbReference>
<dbReference type="Pfam" id="PF25000">
    <property type="entry name" value="DUF7779"/>
    <property type="match status" value="1"/>
</dbReference>
<dbReference type="Proteomes" id="UP001163046">
    <property type="component" value="Unassembled WGS sequence"/>
</dbReference>
<name>A0A9X0D091_9CNID</name>
<gene>
    <name evidence="3" type="ORF">OS493_004560</name>
</gene>
<evidence type="ECO:0000259" key="2">
    <source>
        <dbReference type="Pfam" id="PF25000"/>
    </source>
</evidence>
<sequence length="929" mass="104848">MNASEDQKRWVIVGIAFNNLVPQIRPFVEHSLKAEYQKLTHNSHIDIQTAAGGLLKKHPKPLRYENINGNNNHKLASGKFDFSRFDYRVTSHVDFAKLYVQPFMAKFNAFDGACDGSAVLLLLGEVPAFSSAIQLSAKAVRDHVRNEWAHCNFTDWDAAKFKNCFHEMQTLVQSLLLSPADETKLLGELGDWETKGLDKVLRKFTCRPLLLSLVHNEVSQLGSNLDDFVCKYKEEKDILETSFSEVKESLDQLLKLPQKVDSLENEVRTLTQQVADLSADKSEESTKPTKFVGALDRNEYFTGRRSEMENLEKAFGVSNTTPADDAVTGTKGNVLGICGLGGCGKSSLAFEYAWRNIECYPGGVLVVNGESDEMLRKSLQRIHGEFIAAESIRDRSNEQNEADTSERVLSETLSWLGNLRDKWLLLVDNMDQKELSPCARRILLGQWKTTSSGHILVTSRRQPEALCEILGLASENCFELNPWSLDESVEFLKKRTGSPPSSYQDQEMQELVKELGGLPLALEQAAAYIKVLKCSIQSYLQQYHFQKSTLLNAESAKPRAEIYTEARLAVETTWLLNFSYISKGEKDQGLGKAAAFFMKIAAYLAPDEIPIEILNVGAPEIEHGDLKKRLEMPLGATQIVELLVKFSLFKRKSYDSLSIHRLVQETLRDRCNSEGETNQVLASAMRMMHQTFLNCVGGTDFFRDHYNRLASLTSEQENNSIDCESVVHLLYTSMSAPIESRRWQKLCENGFHLVGHLLTDLPLKPCFFCEESARIFCEAALYCYSLGVESQGHRLQQCVIEIVCAIKEPIRYYKDDGLLAISRILPPFTDSAFFESRLMHSESATETINDEISVPVKGTAQFQISEVIKMIEPRQKMLLAGEIFKHLLIFTLTLLKYQISILFSVEPHQSQSHTLFLLGRFFVAAVLRI</sequence>